<protein>
    <submittedName>
        <fullName evidence="5">Short-chain dehydrogenase/reductase</fullName>
    </submittedName>
</protein>
<dbReference type="RefSeq" id="WP_225406402.1">
    <property type="nucleotide sequence ID" value="NZ_JAYJJR010000012.1"/>
</dbReference>
<evidence type="ECO:0000256" key="1">
    <source>
        <dbReference type="ARBA" id="ARBA00006484"/>
    </source>
</evidence>
<dbReference type="NCBIfam" id="NF004526">
    <property type="entry name" value="PRK05872.1"/>
    <property type="match status" value="1"/>
</dbReference>
<comment type="similarity">
    <text evidence="1 3">Belongs to the short-chain dehydrogenases/reductases (SDR) family.</text>
</comment>
<dbReference type="PANTHER" id="PTHR43391:SF94">
    <property type="entry name" value="OXIDOREDUCTASE-RELATED"/>
    <property type="match status" value="1"/>
</dbReference>
<dbReference type="InterPro" id="IPR002347">
    <property type="entry name" value="SDR_fam"/>
</dbReference>
<evidence type="ECO:0000313" key="5">
    <source>
        <dbReference type="EMBL" id="MEB3022843.1"/>
    </source>
</evidence>
<dbReference type="Proteomes" id="UP001299596">
    <property type="component" value="Unassembled WGS sequence"/>
</dbReference>
<proteinExistence type="inferred from homology"/>
<comment type="caution">
    <text evidence="5">The sequence shown here is derived from an EMBL/GenBank/DDBJ whole genome shotgun (WGS) entry which is preliminary data.</text>
</comment>
<gene>
    <name evidence="5" type="ORF">K6T79_17510</name>
</gene>
<dbReference type="Pfam" id="PF00106">
    <property type="entry name" value="adh_short"/>
    <property type="match status" value="1"/>
</dbReference>
<feature type="domain" description="Ketoreductase" evidence="4">
    <location>
        <begin position="20"/>
        <end position="222"/>
    </location>
</feature>
<evidence type="ECO:0000256" key="2">
    <source>
        <dbReference type="ARBA" id="ARBA00023002"/>
    </source>
</evidence>
<accession>A0ABU5XKY9</accession>
<dbReference type="InterPro" id="IPR057326">
    <property type="entry name" value="KR_dom"/>
</dbReference>
<name>A0ABU5XKY9_9MYCO</name>
<dbReference type="SUPFAM" id="SSF51735">
    <property type="entry name" value="NAD(P)-binding Rossmann-fold domains"/>
    <property type="match status" value="1"/>
</dbReference>
<evidence type="ECO:0000259" key="4">
    <source>
        <dbReference type="SMART" id="SM00822"/>
    </source>
</evidence>
<keyword evidence="6" id="KW-1185">Reference proteome</keyword>
<dbReference type="PRINTS" id="PR00080">
    <property type="entry name" value="SDRFAMILY"/>
</dbReference>
<dbReference type="PRINTS" id="PR00081">
    <property type="entry name" value="GDHRDH"/>
</dbReference>
<evidence type="ECO:0000313" key="6">
    <source>
        <dbReference type="Proteomes" id="UP001299596"/>
    </source>
</evidence>
<dbReference type="InterPro" id="IPR036291">
    <property type="entry name" value="NAD(P)-bd_dom_sf"/>
</dbReference>
<dbReference type="Gene3D" id="3.40.50.720">
    <property type="entry name" value="NAD(P)-binding Rossmann-like Domain"/>
    <property type="match status" value="1"/>
</dbReference>
<dbReference type="EMBL" id="JAYJJR010000012">
    <property type="protein sequence ID" value="MEB3022843.1"/>
    <property type="molecule type" value="Genomic_DNA"/>
</dbReference>
<organism evidence="5 6">
    <name type="scientific">[Mycobacterium] crassicus</name>
    <dbReference type="NCBI Taxonomy" id="2872309"/>
    <lineage>
        <taxon>Bacteria</taxon>
        <taxon>Bacillati</taxon>
        <taxon>Actinomycetota</taxon>
        <taxon>Actinomycetes</taxon>
        <taxon>Mycobacteriales</taxon>
        <taxon>Mycobacteriaceae</taxon>
        <taxon>Mycolicibacter</taxon>
    </lineage>
</organism>
<sequence length="292" mass="30639">MRWPGRQIPGPKPRLDVTDRVVLITGAAQGIGRALARHLHAQGAAVALVDVDTEAVGRAANELGGNAIGLAADVRDRPGMAQAVAAAVRHFGRLDVVVANAGVTPAPSTLRMMDGDDFDRVIGINLTGVFNTVRPALEHVIAGGGHVVVVSSGAAFTPGAAGSPYMISKAAVEQFGRALRLELAGLGTTVQIAYFGIVDTAMTHAVLDADDLGRRLGAMLPWPLNRRITAEQAAKSVADGIRNRAATTMAPAVWHIYSWLRGAANPVLDHLLTKDTAMSELLHDLEKEQTAP</sequence>
<dbReference type="PANTHER" id="PTHR43391">
    <property type="entry name" value="RETINOL DEHYDROGENASE-RELATED"/>
    <property type="match status" value="1"/>
</dbReference>
<dbReference type="CDD" id="cd05233">
    <property type="entry name" value="SDR_c"/>
    <property type="match status" value="1"/>
</dbReference>
<evidence type="ECO:0000256" key="3">
    <source>
        <dbReference type="RuleBase" id="RU000363"/>
    </source>
</evidence>
<reference evidence="5 6" key="1">
    <citation type="submission" date="2023-12" db="EMBL/GenBank/DDBJ databases">
        <title>Description of new species of Mycobacterium terrae complex isolated from sewage at the Sao Paulo Zoological Park Foundation in Brazil.</title>
        <authorList>
            <person name="Romagnoli C.L."/>
            <person name="Conceicao E.C."/>
            <person name="Machado E."/>
            <person name="Barreto L.B.P.F."/>
            <person name="Sharma A."/>
            <person name="Silva N.M."/>
            <person name="Marques L.E."/>
            <person name="Juliana M.A."/>
            <person name="Lourenco M.C.S."/>
            <person name="Digiampietri L.A."/>
            <person name="Suffys P.N."/>
            <person name="Viana-Niero C."/>
        </authorList>
    </citation>
    <scope>NUCLEOTIDE SEQUENCE [LARGE SCALE GENOMIC DNA]</scope>
    <source>
        <strain evidence="5 6">MYC098</strain>
    </source>
</reference>
<dbReference type="SMART" id="SM00822">
    <property type="entry name" value="PKS_KR"/>
    <property type="match status" value="1"/>
</dbReference>
<keyword evidence="2" id="KW-0560">Oxidoreductase</keyword>